<feature type="signal peptide" evidence="1">
    <location>
        <begin position="1"/>
        <end position="22"/>
    </location>
</feature>
<evidence type="ECO:0000313" key="3">
    <source>
        <dbReference type="Proteomes" id="UP001629230"/>
    </source>
</evidence>
<evidence type="ECO:0000256" key="1">
    <source>
        <dbReference type="SAM" id="SignalP"/>
    </source>
</evidence>
<dbReference type="EMBL" id="JAQQEZ010000152">
    <property type="protein sequence ID" value="MFM0008610.1"/>
    <property type="molecule type" value="Genomic_DNA"/>
</dbReference>
<evidence type="ECO:0000313" key="2">
    <source>
        <dbReference type="EMBL" id="MFM0008610.1"/>
    </source>
</evidence>
<dbReference type="Proteomes" id="UP001629230">
    <property type="component" value="Unassembled WGS sequence"/>
</dbReference>
<comment type="caution">
    <text evidence="2">The sequence shown here is derived from an EMBL/GenBank/DDBJ whole genome shotgun (WGS) entry which is preliminary data.</text>
</comment>
<gene>
    <name evidence="2" type="ORF">PQR57_48010</name>
</gene>
<feature type="chain" id="PRO_5046481665" evidence="1">
    <location>
        <begin position="23"/>
        <end position="98"/>
    </location>
</feature>
<sequence length="98" mass="10897">MNKRLLCFAIAPALLFAGTAAAQYPVLDMVAGKLVQKYQQSSCEQLWQEKAQQKGRPKPEKEQQAVELLRSDPQMRAAFIDKVAAPIASKMFECGMIP</sequence>
<organism evidence="2 3">
    <name type="scientific">Paraburkholderia dipogonis</name>
    <dbReference type="NCBI Taxonomy" id="1211383"/>
    <lineage>
        <taxon>Bacteria</taxon>
        <taxon>Pseudomonadati</taxon>
        <taxon>Pseudomonadota</taxon>
        <taxon>Betaproteobacteria</taxon>
        <taxon>Burkholderiales</taxon>
        <taxon>Burkholderiaceae</taxon>
        <taxon>Paraburkholderia</taxon>
    </lineage>
</organism>
<accession>A0ABW9B6Q1</accession>
<protein>
    <submittedName>
        <fullName evidence="2">Uncharacterized protein</fullName>
    </submittedName>
</protein>
<reference evidence="2 3" key="1">
    <citation type="journal article" date="2024" name="Chem. Sci.">
        <title>Discovery of megapolipeptins by genome mining of a Burkholderiales bacteria collection.</title>
        <authorList>
            <person name="Paulo B.S."/>
            <person name="Recchia M.J.J."/>
            <person name="Lee S."/>
            <person name="Fergusson C.H."/>
            <person name="Romanowski S.B."/>
            <person name="Hernandez A."/>
            <person name="Krull N."/>
            <person name="Liu D.Y."/>
            <person name="Cavanagh H."/>
            <person name="Bos A."/>
            <person name="Gray C.A."/>
            <person name="Murphy B.T."/>
            <person name="Linington R.G."/>
            <person name="Eustaquio A.S."/>
        </authorList>
    </citation>
    <scope>NUCLEOTIDE SEQUENCE [LARGE SCALE GENOMIC DNA]</scope>
    <source>
        <strain evidence="2 3">RL17-350-BIC-A</strain>
    </source>
</reference>
<keyword evidence="3" id="KW-1185">Reference proteome</keyword>
<keyword evidence="1" id="KW-0732">Signal</keyword>
<proteinExistence type="predicted"/>
<name>A0ABW9B6Q1_9BURK</name>
<dbReference type="RefSeq" id="WP_132383115.1">
    <property type="nucleotide sequence ID" value="NZ_JAQQEZ010000152.1"/>
</dbReference>